<reference evidence="1 2" key="1">
    <citation type="submission" date="2018-02" db="EMBL/GenBank/DDBJ databases">
        <title>Solimicrobium silvestre gen. nov., sp. nov., isolated from alpine forest soil.</title>
        <authorList>
            <person name="Margesin R."/>
            <person name="Albuquerque L."/>
            <person name="Zhang D.-C."/>
            <person name="Froufe H.J.C."/>
            <person name="Severino R."/>
            <person name="Roxo I."/>
            <person name="Egas C."/>
            <person name="Da Costa M.S."/>
        </authorList>
    </citation>
    <scope>NUCLEOTIDE SEQUENCE [LARGE SCALE GENOMIC DNA]</scope>
    <source>
        <strain evidence="1 2">S20-91</strain>
    </source>
</reference>
<dbReference type="Proteomes" id="UP000237839">
    <property type="component" value="Unassembled WGS sequence"/>
</dbReference>
<accession>A0A2S9GTE8</accession>
<gene>
    <name evidence="1" type="ORF">S2091_4264</name>
</gene>
<name>A0A2S9GTE8_9BURK</name>
<organism evidence="1 2">
    <name type="scientific">Solimicrobium silvestre</name>
    <dbReference type="NCBI Taxonomy" id="2099400"/>
    <lineage>
        <taxon>Bacteria</taxon>
        <taxon>Pseudomonadati</taxon>
        <taxon>Pseudomonadota</taxon>
        <taxon>Betaproteobacteria</taxon>
        <taxon>Burkholderiales</taxon>
        <taxon>Oxalobacteraceae</taxon>
        <taxon>Solimicrobium</taxon>
    </lineage>
</organism>
<dbReference type="OrthoDB" id="1243570at2"/>
<evidence type="ECO:0000313" key="1">
    <source>
        <dbReference type="EMBL" id="PRC90968.1"/>
    </source>
</evidence>
<dbReference type="RefSeq" id="WP_105533996.1">
    <property type="nucleotide sequence ID" value="NZ_PUGF01000031.1"/>
</dbReference>
<keyword evidence="2" id="KW-1185">Reference proteome</keyword>
<proteinExistence type="predicted"/>
<protein>
    <submittedName>
        <fullName evidence="1">Uncharacterized protein</fullName>
    </submittedName>
</protein>
<evidence type="ECO:0000313" key="2">
    <source>
        <dbReference type="Proteomes" id="UP000237839"/>
    </source>
</evidence>
<comment type="caution">
    <text evidence="1">The sequence shown here is derived from an EMBL/GenBank/DDBJ whole genome shotgun (WGS) entry which is preliminary data.</text>
</comment>
<dbReference type="EMBL" id="PUGF01000031">
    <property type="protein sequence ID" value="PRC90968.1"/>
    <property type="molecule type" value="Genomic_DNA"/>
</dbReference>
<sequence>MSSLSIFLRQVRSRSREHLQAMQLLAQARLAGQMVSVLRQELDSMVRVIYLLTRNLERRELLIEASVKGEKWLQENSRATVTDREMVDLSQSLQGWTQSVYKFGCAFIHLSGLHDYNDRDPLVQLPRQERHDILAHCRHYHGGSLTDDASFEDLVPFFPRVLEKIANNLESYLVALENGEVCSAAEV</sequence>
<dbReference type="AlphaFoldDB" id="A0A2S9GTE8"/>